<evidence type="ECO:0000256" key="1">
    <source>
        <dbReference type="SAM" id="Phobius"/>
    </source>
</evidence>
<accession>A0A2G9RAP9</accession>
<evidence type="ECO:0000313" key="2">
    <source>
        <dbReference type="EMBL" id="PIO24333.1"/>
    </source>
</evidence>
<gene>
    <name evidence="2" type="ORF">AB205_0150880</name>
</gene>
<reference evidence="2" key="1">
    <citation type="submission" date="2017-08" db="EMBL/GenBank/DDBJ databases">
        <title>Assembly of the North American Bullfrog Genome.</title>
        <authorList>
            <person name="Warren R.L."/>
            <person name="Vandervalk B.P."/>
            <person name="Kucuk E."/>
            <person name="Birol I."/>
            <person name="Helbing C."/>
            <person name="Pandoh P."/>
            <person name="Behsaz B."/>
            <person name="Mohamadi H."/>
            <person name="Chu J."/>
            <person name="Jackman S."/>
            <person name="Hammond S.A."/>
            <person name="Veldhoen N."/>
            <person name="Kirk H."/>
            <person name="Zhao Y."/>
            <person name="Coope R."/>
            <person name="Pleasance S."/>
            <person name="Moore R."/>
            <person name="Holt R."/>
        </authorList>
    </citation>
    <scope>NUCLEOTIDE SEQUENCE</scope>
    <source>
        <strain evidence="2">Bruno</strain>
        <tissue evidence="2">Liver</tissue>
    </source>
</reference>
<organism evidence="2">
    <name type="scientific">Aquarana catesbeiana</name>
    <name type="common">American bullfrog</name>
    <name type="synonym">Rana catesbeiana</name>
    <dbReference type="NCBI Taxonomy" id="8400"/>
    <lineage>
        <taxon>Eukaryota</taxon>
        <taxon>Metazoa</taxon>
        <taxon>Chordata</taxon>
        <taxon>Craniata</taxon>
        <taxon>Vertebrata</taxon>
        <taxon>Euteleostomi</taxon>
        <taxon>Amphibia</taxon>
        <taxon>Batrachia</taxon>
        <taxon>Anura</taxon>
        <taxon>Neobatrachia</taxon>
        <taxon>Ranoidea</taxon>
        <taxon>Ranidae</taxon>
        <taxon>Aquarana</taxon>
    </lineage>
</organism>
<proteinExistence type="predicted"/>
<protein>
    <submittedName>
        <fullName evidence="2">Uncharacterized protein</fullName>
    </submittedName>
</protein>
<name>A0A2G9RAP9_AQUCT</name>
<keyword evidence="1" id="KW-1133">Transmembrane helix</keyword>
<sequence>MSIFVKYPLILVWFFAGMKYCAYSSITGYFLLYNILYLLSVLVGKSERRCSELKQ</sequence>
<feature type="transmembrane region" description="Helical" evidence="1">
    <location>
        <begin position="20"/>
        <end position="44"/>
    </location>
</feature>
<keyword evidence="1" id="KW-0472">Membrane</keyword>
<dbReference type="AlphaFoldDB" id="A0A2G9RAP9"/>
<dbReference type="EMBL" id="KV952156">
    <property type="protein sequence ID" value="PIO24333.1"/>
    <property type="molecule type" value="Genomic_DNA"/>
</dbReference>
<keyword evidence="1" id="KW-0812">Transmembrane</keyword>